<evidence type="ECO:0000313" key="1">
    <source>
        <dbReference type="EMBL" id="MBB0233046.1"/>
    </source>
</evidence>
<comment type="caution">
    <text evidence="1">The sequence shown here is derived from an EMBL/GenBank/DDBJ whole genome shotgun (WGS) entry which is preliminary data.</text>
</comment>
<sequence>MPEGAPGSGDPTAEAYQRVRPGDCLSNHKTGEEWNSHLPQQVACASDAAFLRVTEVTERAETCPSGSGRGDWHHTSAGGEVTVLCLQREFRPGQCFPARAADGPAGPGRAIPEADLHVWLDCGAERLPDPYNTVLVISDVLPAPDRVPAAVCSRGTGDRGHYWYWVLNGDTELVCATRPAR</sequence>
<organism evidence="1 2">
    <name type="scientific">Streptomyces calidiresistens</name>
    <dbReference type="NCBI Taxonomy" id="1485586"/>
    <lineage>
        <taxon>Bacteria</taxon>
        <taxon>Bacillati</taxon>
        <taxon>Actinomycetota</taxon>
        <taxon>Actinomycetes</taxon>
        <taxon>Kitasatosporales</taxon>
        <taxon>Streptomycetaceae</taxon>
        <taxon>Streptomyces</taxon>
    </lineage>
</organism>
<dbReference type="Proteomes" id="UP000530234">
    <property type="component" value="Unassembled WGS sequence"/>
</dbReference>
<accession>A0A7W3XZP0</accession>
<keyword evidence="2" id="KW-1185">Reference proteome</keyword>
<dbReference type="AlphaFoldDB" id="A0A7W3XZP0"/>
<gene>
    <name evidence="1" type="ORF">FOE67_27030</name>
</gene>
<reference evidence="2" key="1">
    <citation type="submission" date="2019-10" db="EMBL/GenBank/DDBJ databases">
        <title>Streptomyces sp. nov., a novel actinobacterium isolated from alkaline environment.</title>
        <authorList>
            <person name="Golinska P."/>
        </authorList>
    </citation>
    <scope>NUCLEOTIDE SEQUENCE [LARGE SCALE GENOMIC DNA]</scope>
    <source>
        <strain evidence="2">DSM 42108</strain>
    </source>
</reference>
<name>A0A7W3XZP0_9ACTN</name>
<evidence type="ECO:0000313" key="2">
    <source>
        <dbReference type="Proteomes" id="UP000530234"/>
    </source>
</evidence>
<proteinExistence type="predicted"/>
<dbReference type="EMBL" id="VKHS01001429">
    <property type="protein sequence ID" value="MBB0233046.1"/>
    <property type="molecule type" value="Genomic_DNA"/>
</dbReference>
<protein>
    <submittedName>
        <fullName evidence="1">Uncharacterized protein</fullName>
    </submittedName>
</protein>